<keyword evidence="1" id="KW-0472">Membrane</keyword>
<dbReference type="GO" id="GO:0016747">
    <property type="term" value="F:acyltransferase activity, transferring groups other than amino-acyl groups"/>
    <property type="evidence" value="ECO:0007669"/>
    <property type="project" value="InterPro"/>
</dbReference>
<evidence type="ECO:0000313" key="3">
    <source>
        <dbReference type="EMBL" id="TLU89462.1"/>
    </source>
</evidence>
<keyword evidence="3" id="KW-0808">Transferase</keyword>
<feature type="transmembrane region" description="Helical" evidence="1">
    <location>
        <begin position="147"/>
        <end position="163"/>
    </location>
</feature>
<feature type="transmembrane region" description="Helical" evidence="1">
    <location>
        <begin position="172"/>
        <end position="194"/>
    </location>
</feature>
<accession>A0A5R9K6R2</accession>
<keyword evidence="1" id="KW-1133">Transmembrane helix</keyword>
<dbReference type="GO" id="GO:0016020">
    <property type="term" value="C:membrane"/>
    <property type="evidence" value="ECO:0007669"/>
    <property type="project" value="TreeGrafter"/>
</dbReference>
<protein>
    <submittedName>
        <fullName evidence="3">Acyltransferase</fullName>
    </submittedName>
</protein>
<keyword evidence="1" id="KW-0812">Transmembrane</keyword>
<feature type="transmembrane region" description="Helical" evidence="1">
    <location>
        <begin position="94"/>
        <end position="111"/>
    </location>
</feature>
<feature type="transmembrane region" description="Helical" evidence="1">
    <location>
        <begin position="20"/>
        <end position="40"/>
    </location>
</feature>
<keyword evidence="4" id="KW-1185">Reference proteome</keyword>
<evidence type="ECO:0000313" key="4">
    <source>
        <dbReference type="Proteomes" id="UP000309788"/>
    </source>
</evidence>
<dbReference type="PANTHER" id="PTHR23028">
    <property type="entry name" value="ACETYLTRANSFERASE"/>
    <property type="match status" value="1"/>
</dbReference>
<dbReference type="AlphaFoldDB" id="A0A5R9K6R2"/>
<dbReference type="EMBL" id="VCEI01000030">
    <property type="protein sequence ID" value="TLU89462.1"/>
    <property type="molecule type" value="Genomic_DNA"/>
</dbReference>
<feature type="transmembrane region" description="Helical" evidence="1">
    <location>
        <begin position="52"/>
        <end position="73"/>
    </location>
</feature>
<dbReference type="Proteomes" id="UP000309788">
    <property type="component" value="Unassembled WGS sequence"/>
</dbReference>
<name>A0A5R9K6R2_9BACT</name>
<evidence type="ECO:0000259" key="2">
    <source>
        <dbReference type="Pfam" id="PF01757"/>
    </source>
</evidence>
<dbReference type="GO" id="GO:0000271">
    <property type="term" value="P:polysaccharide biosynthetic process"/>
    <property type="evidence" value="ECO:0007669"/>
    <property type="project" value="TreeGrafter"/>
</dbReference>
<comment type="caution">
    <text evidence="3">The sequence shown here is derived from an EMBL/GenBank/DDBJ whole genome shotgun (WGS) entry which is preliminary data.</text>
</comment>
<reference evidence="3 4" key="1">
    <citation type="submission" date="2019-05" db="EMBL/GenBank/DDBJ databases">
        <authorList>
            <person name="Qu J.-H."/>
        </authorList>
    </citation>
    <scope>NUCLEOTIDE SEQUENCE [LARGE SCALE GENOMIC DNA]</scope>
    <source>
        <strain evidence="3 4">Z12</strain>
    </source>
</reference>
<feature type="domain" description="Acyltransferase 3" evidence="2">
    <location>
        <begin position="21"/>
        <end position="376"/>
    </location>
</feature>
<feature type="transmembrane region" description="Helical" evidence="1">
    <location>
        <begin position="259"/>
        <end position="279"/>
    </location>
</feature>
<sequence>MIENATRPRTEISHKVQRIFGLDLMRACSIIMVFLAHSVPINPLDTLFPFDYLFIGVEAFFVLSGLLIGRIILNTLFRPRISWQSVRVFWVNRWLRTFPAYLLTFAIHYYVSDPAPNRLFYLVFAQNIITPPPGFFPHSWSLAVEEWFYLLFPCLLLAIAYVLKNDQNRHRIYFTGIGFIILLGLLAKLGYHLLYSQNFLSYLLEHKLLLPGWRVFDTPAGNWDNMRKMVPFRIDSIAYGCLAAYMLEKYSLSQKTRIWLLGIGIMGIICCFPIIKHTIAQGKANFFTDVFLLPLCCCSFALMLPYAVTCPRPGKWAAKLITTISLTSYSFYLIHVLILELAVNYYQSNFTDAFAPKWAIFTGAYAIIYLVSLLMYNLVELPFMNYRKKLSFN</sequence>
<dbReference type="RefSeq" id="WP_138283522.1">
    <property type="nucleotide sequence ID" value="NZ_BMGE01000004.1"/>
</dbReference>
<proteinExistence type="predicted"/>
<evidence type="ECO:0000256" key="1">
    <source>
        <dbReference type="SAM" id="Phobius"/>
    </source>
</evidence>
<feature type="transmembrane region" description="Helical" evidence="1">
    <location>
        <begin position="358"/>
        <end position="379"/>
    </location>
</feature>
<keyword evidence="3" id="KW-0012">Acyltransferase</keyword>
<dbReference type="OrthoDB" id="9796461at2"/>
<dbReference type="InterPro" id="IPR050879">
    <property type="entry name" value="Acyltransferase_3"/>
</dbReference>
<organism evidence="3 4">
    <name type="scientific">Dyadobacter sediminis</name>
    <dbReference type="NCBI Taxonomy" id="1493691"/>
    <lineage>
        <taxon>Bacteria</taxon>
        <taxon>Pseudomonadati</taxon>
        <taxon>Bacteroidota</taxon>
        <taxon>Cytophagia</taxon>
        <taxon>Cytophagales</taxon>
        <taxon>Spirosomataceae</taxon>
        <taxon>Dyadobacter</taxon>
    </lineage>
</organism>
<dbReference type="InterPro" id="IPR002656">
    <property type="entry name" value="Acyl_transf_3_dom"/>
</dbReference>
<feature type="transmembrane region" description="Helical" evidence="1">
    <location>
        <begin position="320"/>
        <end position="338"/>
    </location>
</feature>
<gene>
    <name evidence="3" type="ORF">FEM55_22240</name>
</gene>
<feature type="transmembrane region" description="Helical" evidence="1">
    <location>
        <begin position="291"/>
        <end position="308"/>
    </location>
</feature>
<feature type="transmembrane region" description="Helical" evidence="1">
    <location>
        <begin position="230"/>
        <end position="247"/>
    </location>
</feature>
<dbReference type="Pfam" id="PF01757">
    <property type="entry name" value="Acyl_transf_3"/>
    <property type="match status" value="1"/>
</dbReference>
<dbReference type="PANTHER" id="PTHR23028:SF53">
    <property type="entry name" value="ACYL_TRANSF_3 DOMAIN-CONTAINING PROTEIN"/>
    <property type="match status" value="1"/>
</dbReference>